<name>A0ABV6YQ10_UNCEI</name>
<dbReference type="InterPro" id="IPR005823">
    <property type="entry name" value="Ribosomal_uL13_bac-type"/>
</dbReference>
<evidence type="ECO:0000313" key="9">
    <source>
        <dbReference type="Proteomes" id="UP001594288"/>
    </source>
</evidence>
<evidence type="ECO:0000256" key="1">
    <source>
        <dbReference type="ARBA" id="ARBA00006227"/>
    </source>
</evidence>
<comment type="caution">
    <text evidence="8">The sequence shown here is derived from an EMBL/GenBank/DDBJ whole genome shotgun (WGS) entry which is preliminary data.</text>
</comment>
<dbReference type="CDD" id="cd00392">
    <property type="entry name" value="Ribosomal_L13"/>
    <property type="match status" value="1"/>
</dbReference>
<evidence type="ECO:0000256" key="3">
    <source>
        <dbReference type="ARBA" id="ARBA00023274"/>
    </source>
</evidence>
<dbReference type="PROSITE" id="PS00783">
    <property type="entry name" value="RIBOSOMAL_L13"/>
    <property type="match status" value="1"/>
</dbReference>
<gene>
    <name evidence="4 6 8" type="primary">rplM</name>
    <name evidence="8" type="ORF">ACFL2Z_04370</name>
</gene>
<evidence type="ECO:0000256" key="5">
    <source>
        <dbReference type="RuleBase" id="RU003877"/>
    </source>
</evidence>
<dbReference type="SUPFAM" id="SSF52161">
    <property type="entry name" value="Ribosomal protein L13"/>
    <property type="match status" value="1"/>
</dbReference>
<dbReference type="Pfam" id="PF00572">
    <property type="entry name" value="Ribosomal_L13"/>
    <property type="match status" value="1"/>
</dbReference>
<dbReference type="HAMAP" id="MF_01366">
    <property type="entry name" value="Ribosomal_uL13"/>
    <property type="match status" value="1"/>
</dbReference>
<protein>
    <recommendedName>
        <fullName evidence="4">Large ribosomal subunit protein uL13</fullName>
    </recommendedName>
</protein>
<evidence type="ECO:0000256" key="4">
    <source>
        <dbReference type="HAMAP-Rule" id="MF_01366"/>
    </source>
</evidence>
<accession>A0ABV6YQ10</accession>
<evidence type="ECO:0000313" key="8">
    <source>
        <dbReference type="EMBL" id="MFC1800128.1"/>
    </source>
</evidence>
<dbReference type="PANTHER" id="PTHR11545:SF2">
    <property type="entry name" value="LARGE RIBOSOMAL SUBUNIT PROTEIN UL13M"/>
    <property type="match status" value="1"/>
</dbReference>
<dbReference type="InterPro" id="IPR036899">
    <property type="entry name" value="Ribosomal_uL13_sf"/>
</dbReference>
<comment type="function">
    <text evidence="4 6">This protein is one of the early assembly proteins of the 50S ribosomal subunit, although it is not seen to bind rRNA by itself. It is important during the early stages of 50S assembly.</text>
</comment>
<evidence type="ECO:0000256" key="7">
    <source>
        <dbReference type="SAM" id="MobiDB-lite"/>
    </source>
</evidence>
<dbReference type="PIRSF" id="PIRSF002181">
    <property type="entry name" value="Ribosomal_L13"/>
    <property type="match status" value="1"/>
</dbReference>
<dbReference type="PANTHER" id="PTHR11545">
    <property type="entry name" value="RIBOSOMAL PROTEIN L13"/>
    <property type="match status" value="1"/>
</dbReference>
<dbReference type="GO" id="GO:0005840">
    <property type="term" value="C:ribosome"/>
    <property type="evidence" value="ECO:0007669"/>
    <property type="project" value="UniProtKB-KW"/>
</dbReference>
<dbReference type="Gene3D" id="3.90.1180.10">
    <property type="entry name" value="Ribosomal protein L13"/>
    <property type="match status" value="1"/>
</dbReference>
<dbReference type="InterPro" id="IPR023563">
    <property type="entry name" value="Ribosomal_uL13_CS"/>
</dbReference>
<sequence length="138" mass="15443">MVQSIVEKKWYVVDANGKVLGRLATRVASILRGKHKPEFAPHKDVGDHIVVINAAGIVLTGNKIKQKELLRYSGYPGGLKRIPYEKLMKEKPELAVEKAIKGMLPHTKLGRKMAKKLKVYPGPEHPHEAQKPEPLNLD</sequence>
<dbReference type="InterPro" id="IPR005822">
    <property type="entry name" value="Ribosomal_uL13"/>
</dbReference>
<comment type="similarity">
    <text evidence="1 4 5">Belongs to the universal ribosomal protein uL13 family.</text>
</comment>
<reference evidence="8 9" key="1">
    <citation type="submission" date="2024-09" db="EMBL/GenBank/DDBJ databases">
        <authorList>
            <person name="D'Angelo T."/>
        </authorList>
    </citation>
    <scope>NUCLEOTIDE SEQUENCE [LARGE SCALE GENOMIC DNA]</scope>
    <source>
        <strain evidence="8">SAG AM-311-F02</strain>
    </source>
</reference>
<dbReference type="NCBIfam" id="TIGR01066">
    <property type="entry name" value="rplM_bact"/>
    <property type="match status" value="1"/>
</dbReference>
<organism evidence="8 9">
    <name type="scientific">Eiseniibacteriota bacterium</name>
    <dbReference type="NCBI Taxonomy" id="2212470"/>
    <lineage>
        <taxon>Bacteria</taxon>
        <taxon>Candidatus Eiseniibacteriota</taxon>
    </lineage>
</organism>
<comment type="subunit">
    <text evidence="4">Part of the 50S ribosomal subunit.</text>
</comment>
<feature type="region of interest" description="Disordered" evidence="7">
    <location>
        <begin position="115"/>
        <end position="138"/>
    </location>
</feature>
<keyword evidence="3 4" id="KW-0687">Ribonucleoprotein</keyword>
<keyword evidence="9" id="KW-1185">Reference proteome</keyword>
<keyword evidence="2 4" id="KW-0689">Ribosomal protein</keyword>
<evidence type="ECO:0000256" key="2">
    <source>
        <dbReference type="ARBA" id="ARBA00022980"/>
    </source>
</evidence>
<evidence type="ECO:0000256" key="6">
    <source>
        <dbReference type="RuleBase" id="RU003878"/>
    </source>
</evidence>
<dbReference type="Proteomes" id="UP001594288">
    <property type="component" value="Unassembled WGS sequence"/>
</dbReference>
<proteinExistence type="inferred from homology"/>
<dbReference type="EMBL" id="JBHPEI010000072">
    <property type="protein sequence ID" value="MFC1800128.1"/>
    <property type="molecule type" value="Genomic_DNA"/>
</dbReference>